<feature type="region of interest" description="Disordered" evidence="6">
    <location>
        <begin position="1"/>
        <end position="129"/>
    </location>
</feature>
<keyword evidence="3 5" id="KW-0804">Transcription</keyword>
<dbReference type="CDD" id="cd06084">
    <property type="entry name" value="KOW_Spt5_4"/>
    <property type="match status" value="1"/>
</dbReference>
<dbReference type="InterPro" id="IPR005100">
    <property type="entry name" value="NGN-domain"/>
</dbReference>
<dbReference type="SMART" id="SM00739">
    <property type="entry name" value="KOW"/>
    <property type="match status" value="4"/>
</dbReference>
<dbReference type="InterPro" id="IPR014722">
    <property type="entry name" value="Rib_uL2_dom2"/>
</dbReference>
<dbReference type="InterPro" id="IPR005824">
    <property type="entry name" value="KOW"/>
</dbReference>
<dbReference type="Proteomes" id="UP000815325">
    <property type="component" value="Unassembled WGS sequence"/>
</dbReference>
<dbReference type="InterPro" id="IPR041978">
    <property type="entry name" value="KOW_Spt5_5"/>
</dbReference>
<dbReference type="PIRSF" id="PIRSF036945">
    <property type="entry name" value="Spt5"/>
    <property type="match status" value="1"/>
</dbReference>
<evidence type="ECO:0000256" key="1">
    <source>
        <dbReference type="ARBA" id="ARBA00004123"/>
    </source>
</evidence>
<dbReference type="Pfam" id="PF23037">
    <property type="entry name" value="KOWx_SPT5"/>
    <property type="match status" value="1"/>
</dbReference>
<dbReference type="Pfam" id="PF23284">
    <property type="entry name" value="KOW2_Spt5"/>
    <property type="match status" value="1"/>
</dbReference>
<dbReference type="CDD" id="cd06081">
    <property type="entry name" value="KOW_Spt5_1"/>
    <property type="match status" value="1"/>
</dbReference>
<dbReference type="SUPFAM" id="SSF50104">
    <property type="entry name" value="Translation proteins SH3-like domain"/>
    <property type="match status" value="1"/>
</dbReference>
<feature type="domain" description="NusG-like N-terminal" evidence="7">
    <location>
        <begin position="174"/>
        <end position="264"/>
    </location>
</feature>
<dbReference type="Pfam" id="PF23291">
    <property type="entry name" value="KOW4_SPT5"/>
    <property type="match status" value="1"/>
</dbReference>
<feature type="compositionally biased region" description="Gly residues" evidence="6">
    <location>
        <begin position="855"/>
        <end position="878"/>
    </location>
</feature>
<dbReference type="InterPro" id="IPR039385">
    <property type="entry name" value="NGN_Euk"/>
</dbReference>
<dbReference type="SMART" id="SM00738">
    <property type="entry name" value="NGN"/>
    <property type="match status" value="1"/>
</dbReference>
<dbReference type="InterPro" id="IPR008991">
    <property type="entry name" value="Translation_prot_SH3-like_sf"/>
</dbReference>
<comment type="caution">
    <text evidence="9">The sequence shown here is derived from an EMBL/GenBank/DDBJ whole genome shotgun (WGS) entry which is preliminary data.</text>
</comment>
<dbReference type="InterPro" id="IPR022581">
    <property type="entry name" value="Spt5_N"/>
</dbReference>
<dbReference type="InterPro" id="IPR039659">
    <property type="entry name" value="SPT5"/>
</dbReference>
<dbReference type="InterPro" id="IPR006645">
    <property type="entry name" value="NGN-like_dom"/>
</dbReference>
<protein>
    <recommendedName>
        <fullName evidence="5">Transcription elongation factor SPT5</fullName>
    </recommendedName>
</protein>
<feature type="domain" description="KOW" evidence="8">
    <location>
        <begin position="438"/>
        <end position="465"/>
    </location>
</feature>
<dbReference type="PANTHER" id="PTHR11125">
    <property type="entry name" value="SUPPRESSOR OF TY 5"/>
    <property type="match status" value="1"/>
</dbReference>
<dbReference type="InterPro" id="IPR057936">
    <property type="entry name" value="KOWx_Spt5"/>
</dbReference>
<feature type="compositionally biased region" description="Acidic residues" evidence="6">
    <location>
        <begin position="75"/>
        <end position="102"/>
    </location>
</feature>
<comment type="subcellular location">
    <subcellularLocation>
        <location evidence="1 5">Nucleus</location>
    </subcellularLocation>
</comment>
<evidence type="ECO:0000313" key="9">
    <source>
        <dbReference type="EMBL" id="KAF5838105.1"/>
    </source>
</evidence>
<evidence type="ECO:0000256" key="6">
    <source>
        <dbReference type="SAM" id="MobiDB-lite"/>
    </source>
</evidence>
<dbReference type="Pfam" id="PF11942">
    <property type="entry name" value="Spt5_N"/>
    <property type="match status" value="1"/>
</dbReference>
<dbReference type="Gene3D" id="3.30.70.940">
    <property type="entry name" value="NusG, N-terminal domain"/>
    <property type="match status" value="1"/>
</dbReference>
<dbReference type="CDD" id="cd06082">
    <property type="entry name" value="KOW_Spt5_2"/>
    <property type="match status" value="1"/>
</dbReference>
<dbReference type="InterPro" id="IPR036735">
    <property type="entry name" value="NGN_dom_sf"/>
</dbReference>
<keyword evidence="4 5" id="KW-0539">Nucleus</keyword>
<dbReference type="EMBL" id="MU069591">
    <property type="protein sequence ID" value="KAF5838105.1"/>
    <property type="molecule type" value="Genomic_DNA"/>
</dbReference>
<proteinExistence type="inferred from homology"/>
<dbReference type="InterPro" id="IPR041973">
    <property type="entry name" value="KOW_Spt5_1"/>
</dbReference>
<dbReference type="InterPro" id="IPR041975">
    <property type="entry name" value="KOW_Spt5_2"/>
</dbReference>
<dbReference type="Pfam" id="PF03439">
    <property type="entry name" value="Spt5-NGN"/>
    <property type="match status" value="1"/>
</dbReference>
<evidence type="ECO:0000256" key="4">
    <source>
        <dbReference type="ARBA" id="ARBA00023242"/>
    </source>
</evidence>
<organism evidence="9 10">
    <name type="scientific">Dunaliella salina</name>
    <name type="common">Green alga</name>
    <name type="synonym">Protococcus salinus</name>
    <dbReference type="NCBI Taxonomy" id="3046"/>
    <lineage>
        <taxon>Eukaryota</taxon>
        <taxon>Viridiplantae</taxon>
        <taxon>Chlorophyta</taxon>
        <taxon>core chlorophytes</taxon>
        <taxon>Chlorophyceae</taxon>
        <taxon>CS clade</taxon>
        <taxon>Chlamydomonadales</taxon>
        <taxon>Dunaliellaceae</taxon>
        <taxon>Dunaliella</taxon>
    </lineage>
</organism>
<dbReference type="InterPro" id="IPR041976">
    <property type="entry name" value="KOW_Spt5_3"/>
</dbReference>
<feature type="compositionally biased region" description="Acidic residues" evidence="6">
    <location>
        <begin position="1"/>
        <end position="20"/>
    </location>
</feature>
<dbReference type="CDD" id="cd09888">
    <property type="entry name" value="NGN_Euk"/>
    <property type="match status" value="1"/>
</dbReference>
<evidence type="ECO:0000259" key="8">
    <source>
        <dbReference type="SMART" id="SM00739"/>
    </source>
</evidence>
<keyword evidence="10" id="KW-1185">Reference proteome</keyword>
<reference evidence="9" key="1">
    <citation type="submission" date="2017-08" db="EMBL/GenBank/DDBJ databases">
        <authorList>
            <person name="Polle J.E."/>
            <person name="Barry K."/>
            <person name="Cushman J."/>
            <person name="Schmutz J."/>
            <person name="Tran D."/>
            <person name="Hathwaick L.T."/>
            <person name="Yim W.C."/>
            <person name="Jenkins J."/>
            <person name="Mckie-Krisberg Z.M."/>
            <person name="Prochnik S."/>
            <person name="Lindquist E."/>
            <person name="Dockter R.B."/>
            <person name="Adam C."/>
            <person name="Molina H."/>
            <person name="Bunkerborg J."/>
            <person name="Jin E."/>
            <person name="Buchheim M."/>
            <person name="Magnuson J."/>
        </authorList>
    </citation>
    <scope>NUCLEOTIDE SEQUENCE</scope>
    <source>
        <strain evidence="9">CCAP 19/18</strain>
    </source>
</reference>
<feature type="domain" description="KOW" evidence="8">
    <location>
        <begin position="270"/>
        <end position="297"/>
    </location>
</feature>
<feature type="domain" description="KOW" evidence="8">
    <location>
        <begin position="491"/>
        <end position="518"/>
    </location>
</feature>
<feature type="domain" description="KOW" evidence="8">
    <location>
        <begin position="784"/>
        <end position="811"/>
    </location>
</feature>
<evidence type="ECO:0000256" key="3">
    <source>
        <dbReference type="ARBA" id="ARBA00023163"/>
    </source>
</evidence>
<feature type="compositionally biased region" description="Basic and acidic residues" evidence="6">
    <location>
        <begin position="106"/>
        <end position="116"/>
    </location>
</feature>
<evidence type="ECO:0000313" key="10">
    <source>
        <dbReference type="Proteomes" id="UP000815325"/>
    </source>
</evidence>
<gene>
    <name evidence="9" type="ORF">DUNSADRAFT_3414</name>
</gene>
<accession>A0ABQ7GU30</accession>
<name>A0ABQ7GU30_DUNSA</name>
<dbReference type="CDD" id="cd06083">
    <property type="entry name" value="KOW_Spt5_3"/>
    <property type="match status" value="1"/>
</dbReference>
<dbReference type="InterPro" id="IPR017071">
    <property type="entry name" value="TF_Spt5_eukaryote"/>
</dbReference>
<feature type="region of interest" description="Disordered" evidence="6">
    <location>
        <begin position="894"/>
        <end position="925"/>
    </location>
</feature>
<dbReference type="Gene3D" id="2.30.30.30">
    <property type="match status" value="3"/>
</dbReference>
<feature type="region of interest" description="Disordered" evidence="6">
    <location>
        <begin position="316"/>
        <end position="340"/>
    </location>
</feature>
<feature type="compositionally biased region" description="Acidic residues" evidence="6">
    <location>
        <begin position="43"/>
        <end position="57"/>
    </location>
</feature>
<dbReference type="InterPro" id="IPR041977">
    <property type="entry name" value="KOW_Spt5_4"/>
</dbReference>
<comment type="similarity">
    <text evidence="2 5">Belongs to the SPT5 family.</text>
</comment>
<feature type="region of interest" description="Disordered" evidence="6">
    <location>
        <begin position="838"/>
        <end position="878"/>
    </location>
</feature>
<dbReference type="Pfam" id="PF23042">
    <property type="entry name" value="KOW1_SPT5"/>
    <property type="match status" value="1"/>
</dbReference>
<sequence length="962" mass="103980">MSGSGEDDLNDQLEDEEEDERPNSAPATGKGSKRKAVQQFFDDAADEDDEEEEEEEERGAGGERRHKKRSVFIDDIADVDDDEEEEEEDEEEAGDLIDDQDTVAEQAERSAADHAQFRQLNRQQEEKSAEEIARHIEERYKAMEEGGPGYEDEDMLTGATGAVGQQAMLPTVNDPKLWMVRARAGHEREACIQLLQKSYNMQRKGTPILIKSAFALDHLKEYVYIEAEKEAHVRDAIRGLRTMFVSKGVRLVPLSEMVHAVTVNRTAKSTIARGTWVRVRTGLYKDDLAEVVDVDAATNRAVVRLVPRLDLQAMASRAQDPEARKKNPFGRVGPVRPPARAFNPEEARELALLVTRVPGVDGQTYLQLGSNRFISGYLEKAINLRSLTPIDGAPPLEDLQRFKACGMAADENQMAGGADGDLSSLMAALPSGVAPKTHFVEGDLVMIVKGDLKNLEAEVETTRDDGKVMVRPKVQDFNEAVDFDADELRKVFKVGDRVRLISGTYTGETGMVLQMQDNDQCIVISDTTKQELKVFGRDLTRSDEPDTGVETLGEYQLHDLVLLDQSTAGVIIQIQRDAARVLTSNSTPGLHDIRVVRSADIQRKLHAKNMVTTDTSMNKIRTEDLVNFNMGGPHSVQNRSGTVKYIWRGMLFVKGKEFLDAGGFEVVRANKCKLRGAPSNNADLARIVASGSHGTPMRTPQSPGHGFTSRTPTMYAPASPGNFAPAARVAAGATTPSNPGGFPAPGGGFPPPGGYPPPGGRGAGPMRPPAAGGFGGRGRGAGLNSLIGRTIRVRGGQYNGYRGRVKHETASHVQVEFDAISNRLITVERRLCHDEATLTAPRPMAAPSQGPPRGVPGGFSAPGGFGSRGGASVPGGFGSRGALNGARGADYGGAGAYPQTPLHHSMTPMHPSMTPAHPSMTPAAAPYTPMHAPTPTPGDDNDFMLGGASDYQVKKGIECRLF</sequence>
<dbReference type="PANTHER" id="PTHR11125:SF7">
    <property type="entry name" value="TRANSCRIPTION ELONGATION FACTOR SPT5"/>
    <property type="match status" value="1"/>
</dbReference>
<evidence type="ECO:0000259" key="7">
    <source>
        <dbReference type="SMART" id="SM00738"/>
    </source>
</evidence>
<evidence type="ECO:0000256" key="5">
    <source>
        <dbReference type="PIRNR" id="PIRNR036945"/>
    </source>
</evidence>
<evidence type="ECO:0000256" key="2">
    <source>
        <dbReference type="ARBA" id="ARBA00006956"/>
    </source>
</evidence>
<dbReference type="Pfam" id="PF23290">
    <property type="entry name" value="KOW5_SPT5"/>
    <property type="match status" value="1"/>
</dbReference>